<dbReference type="PANTHER" id="PTHR23253">
    <property type="entry name" value="EUKARYOTIC TRANSLATION INITIATION FACTOR 4 GAMMA"/>
    <property type="match status" value="1"/>
</dbReference>
<feature type="region of interest" description="Disordered" evidence="8">
    <location>
        <begin position="638"/>
        <end position="768"/>
    </location>
</feature>
<dbReference type="Gene3D" id="1.25.40.180">
    <property type="match status" value="1"/>
</dbReference>
<dbReference type="SMART" id="SM00543">
    <property type="entry name" value="MIF4G"/>
    <property type="match status" value="1"/>
</dbReference>
<dbReference type="InterPro" id="IPR003890">
    <property type="entry name" value="MIF4G-like_typ-3"/>
</dbReference>
<feature type="region of interest" description="Disordered" evidence="8">
    <location>
        <begin position="243"/>
        <end position="578"/>
    </location>
</feature>
<dbReference type="OrthoDB" id="514777at2759"/>
<evidence type="ECO:0000313" key="11">
    <source>
        <dbReference type="Proteomes" id="UP000279259"/>
    </source>
</evidence>
<dbReference type="Gene3D" id="1.20.970.30">
    <property type="entry name" value="eIF4G, eIF4E-binding domain"/>
    <property type="match status" value="1"/>
</dbReference>
<dbReference type="InterPro" id="IPR016024">
    <property type="entry name" value="ARM-type_fold"/>
</dbReference>
<dbReference type="Proteomes" id="UP000279259">
    <property type="component" value="Unassembled WGS sequence"/>
</dbReference>
<organism evidence="10 11">
    <name type="scientific">Saitozyma podzolica</name>
    <dbReference type="NCBI Taxonomy" id="1890683"/>
    <lineage>
        <taxon>Eukaryota</taxon>
        <taxon>Fungi</taxon>
        <taxon>Dikarya</taxon>
        <taxon>Basidiomycota</taxon>
        <taxon>Agaricomycotina</taxon>
        <taxon>Tremellomycetes</taxon>
        <taxon>Tremellales</taxon>
        <taxon>Trimorphomycetaceae</taxon>
        <taxon>Saitozyma</taxon>
    </lineage>
</organism>
<evidence type="ECO:0000313" key="10">
    <source>
        <dbReference type="EMBL" id="RSH87229.1"/>
    </source>
</evidence>
<accession>A0A427Y815</accession>
<evidence type="ECO:0000256" key="7">
    <source>
        <dbReference type="ARBA" id="ARBA00022917"/>
    </source>
</evidence>
<evidence type="ECO:0000256" key="8">
    <source>
        <dbReference type="SAM" id="MobiDB-lite"/>
    </source>
</evidence>
<dbReference type="STRING" id="1890683.A0A427Y815"/>
<comment type="subcellular location">
    <subcellularLocation>
        <location evidence="1">Cytoplasm</location>
    </subcellularLocation>
</comment>
<feature type="compositionally biased region" description="Basic and acidic residues" evidence="8">
    <location>
        <begin position="1179"/>
        <end position="1193"/>
    </location>
</feature>
<dbReference type="Pfam" id="PF12152">
    <property type="entry name" value="eIF_4G1"/>
    <property type="match status" value="1"/>
</dbReference>
<keyword evidence="3" id="KW-0963">Cytoplasm</keyword>
<feature type="compositionally biased region" description="Low complexity" evidence="8">
    <location>
        <begin position="459"/>
        <end position="469"/>
    </location>
</feature>
<evidence type="ECO:0000256" key="6">
    <source>
        <dbReference type="ARBA" id="ARBA00022884"/>
    </source>
</evidence>
<feature type="compositionally biased region" description="Basic and acidic residues" evidence="8">
    <location>
        <begin position="502"/>
        <end position="512"/>
    </location>
</feature>
<comment type="similarity">
    <text evidence="2">Belongs to the eukaryotic initiation factor 4G family.</text>
</comment>
<evidence type="ECO:0000256" key="3">
    <source>
        <dbReference type="ARBA" id="ARBA00022490"/>
    </source>
</evidence>
<dbReference type="InterPro" id="IPR036211">
    <property type="entry name" value="eIF4G_eIF4E-bd_sf"/>
</dbReference>
<feature type="compositionally biased region" description="Low complexity" evidence="8">
    <location>
        <begin position="642"/>
        <end position="665"/>
    </location>
</feature>
<dbReference type="EMBL" id="RSCD01000017">
    <property type="protein sequence ID" value="RSH87229.1"/>
    <property type="molecule type" value="Genomic_DNA"/>
</dbReference>
<gene>
    <name evidence="10" type="ORF">EHS25_003138</name>
</gene>
<feature type="region of interest" description="Disordered" evidence="8">
    <location>
        <begin position="1"/>
        <end position="125"/>
    </location>
</feature>
<dbReference type="GO" id="GO:0003743">
    <property type="term" value="F:translation initiation factor activity"/>
    <property type="evidence" value="ECO:0007669"/>
    <property type="project" value="UniProtKB-KW"/>
</dbReference>
<name>A0A427Y815_9TREE</name>
<feature type="region of interest" description="Disordered" evidence="8">
    <location>
        <begin position="1067"/>
        <end position="1247"/>
    </location>
</feature>
<proteinExistence type="inferred from homology"/>
<keyword evidence="5" id="KW-0597">Phosphoprotein</keyword>
<dbReference type="GO" id="GO:0010494">
    <property type="term" value="C:cytoplasmic stress granule"/>
    <property type="evidence" value="ECO:0007669"/>
    <property type="project" value="UniProtKB-ARBA"/>
</dbReference>
<evidence type="ECO:0000256" key="4">
    <source>
        <dbReference type="ARBA" id="ARBA00022540"/>
    </source>
</evidence>
<protein>
    <recommendedName>
        <fullName evidence="9">MIF4G domain-containing protein</fullName>
    </recommendedName>
</protein>
<evidence type="ECO:0000256" key="2">
    <source>
        <dbReference type="ARBA" id="ARBA00005775"/>
    </source>
</evidence>
<keyword evidence="7" id="KW-0648">Protein biosynthesis</keyword>
<feature type="compositionally biased region" description="Gly residues" evidence="8">
    <location>
        <begin position="681"/>
        <end position="692"/>
    </location>
</feature>
<feature type="compositionally biased region" description="Low complexity" evidence="8">
    <location>
        <begin position="349"/>
        <end position="366"/>
    </location>
</feature>
<dbReference type="Pfam" id="PF02854">
    <property type="entry name" value="MIF4G"/>
    <property type="match status" value="1"/>
</dbReference>
<feature type="compositionally biased region" description="Low complexity" evidence="8">
    <location>
        <begin position="517"/>
        <end position="543"/>
    </location>
</feature>
<evidence type="ECO:0000256" key="1">
    <source>
        <dbReference type="ARBA" id="ARBA00004496"/>
    </source>
</evidence>
<dbReference type="SUPFAM" id="SSF48371">
    <property type="entry name" value="ARM repeat"/>
    <property type="match status" value="1"/>
</dbReference>
<keyword evidence="11" id="KW-1185">Reference proteome</keyword>
<feature type="compositionally biased region" description="Acidic residues" evidence="8">
    <location>
        <begin position="1210"/>
        <end position="1229"/>
    </location>
</feature>
<feature type="compositionally biased region" description="Polar residues" evidence="8">
    <location>
        <begin position="42"/>
        <end position="51"/>
    </location>
</feature>
<dbReference type="FunFam" id="1.25.40.180:FF:000020">
    <property type="entry name" value="Eukaryotic translation initiation factor subunit"/>
    <property type="match status" value="1"/>
</dbReference>
<feature type="compositionally biased region" description="Polar residues" evidence="8">
    <location>
        <begin position="1156"/>
        <end position="1169"/>
    </location>
</feature>
<evidence type="ECO:0000259" key="9">
    <source>
        <dbReference type="SMART" id="SM00543"/>
    </source>
</evidence>
<feature type="compositionally biased region" description="Low complexity" evidence="8">
    <location>
        <begin position="290"/>
        <end position="301"/>
    </location>
</feature>
<feature type="compositionally biased region" description="Pro residues" evidence="8">
    <location>
        <begin position="269"/>
        <end position="282"/>
    </location>
</feature>
<dbReference type="GO" id="GO:0016281">
    <property type="term" value="C:eukaryotic translation initiation factor 4F complex"/>
    <property type="evidence" value="ECO:0007669"/>
    <property type="project" value="TreeGrafter"/>
</dbReference>
<feature type="compositionally biased region" description="Basic and acidic residues" evidence="8">
    <location>
        <begin position="393"/>
        <end position="458"/>
    </location>
</feature>
<dbReference type="GO" id="GO:0003729">
    <property type="term" value="F:mRNA binding"/>
    <property type="evidence" value="ECO:0007669"/>
    <property type="project" value="TreeGrafter"/>
</dbReference>
<comment type="caution">
    <text evidence="10">The sequence shown here is derived from an EMBL/GenBank/DDBJ whole genome shotgun (WGS) entry which is preliminary data.</text>
</comment>
<dbReference type="CDD" id="cd22249">
    <property type="entry name" value="UDM1_RNF168_RNF169-like"/>
    <property type="match status" value="1"/>
</dbReference>
<feature type="compositionally biased region" description="Low complexity" evidence="8">
    <location>
        <begin position="558"/>
        <end position="574"/>
    </location>
</feature>
<evidence type="ECO:0000256" key="5">
    <source>
        <dbReference type="ARBA" id="ARBA00022553"/>
    </source>
</evidence>
<dbReference type="PANTHER" id="PTHR23253:SF9">
    <property type="entry name" value="EUKARYOTIC TRANSLATION INITIATION FACTOR 4 GAMMA 2"/>
    <property type="match status" value="1"/>
</dbReference>
<feature type="domain" description="MIF4G" evidence="9">
    <location>
        <begin position="797"/>
        <end position="1053"/>
    </location>
</feature>
<dbReference type="SUPFAM" id="SSF101489">
    <property type="entry name" value="Eukaryotic initiation factor 4f subunit eIF4g, eIF4e-binding domain"/>
    <property type="match status" value="1"/>
</dbReference>
<reference evidence="10 11" key="1">
    <citation type="submission" date="2018-11" db="EMBL/GenBank/DDBJ databases">
        <title>Genome sequence of Saitozyma podzolica DSM 27192.</title>
        <authorList>
            <person name="Aliyu H."/>
            <person name="Gorte O."/>
            <person name="Ochsenreither K."/>
        </authorList>
    </citation>
    <scope>NUCLEOTIDE SEQUENCE [LARGE SCALE GENOMIC DNA]</scope>
    <source>
        <strain evidence="10 11">DSM 27192</strain>
    </source>
</reference>
<sequence>MLSSSPAAPSTTGGHLADTVKSFGSIEADSSTDPNTVKAPSRRTSTLNSPGVASPNAPAKKLDMHSLFTSKPPSAGVVSPPPQDRRPSMSQGGFPGNGLPNASAHPYGMMPGQPHLRAPPAGVIPGQSRSPVLGQAIPPGQYGQAPQIQQGFRPQQPGMMQQNATQQGMVRPNGMAPQMQPGMQRPNMMMGQPQMPYGVPQQGQYPMMGFQQGYYQQQYGMQAQWAPQQHPQNQQGYMSPRVGQAQLGAPNQPSPVPPTAQLPSSGGPSPVPTPPSRPPSLIPPTHQQTPSVSSMPSTPSRPLQPTPVFTPTAGFNMSGAATAFTPTPRASKAIKFTRPDGTAVDIKQAAAAAKGPSPSVSSSGVATPEPPVAESQPEPPVKKVPALPVIVRIESEEQKKLRLKEEAENARLRKIEEDEEKERKARKERQAKEDEERKAKDIKEKEDAAAEEKRKMDEAFQAEQAAAKTAAEEREALAREQEAQDKAKAEEEVAAAHAAAQEAREKADEQRKALLTPNPSVPSSPLASPALAAAGLPAKPASAVTQPARRPASLDLKPSSPAPSDDQPSASSQALTTAKPIEDLRAIVYPSSFKPPSPELNLDAQPGKFRYDRDFLMQFMAICREKPETLPPLEEIGLEADSSSGFGSSRGARGARSSMGPPARGTGLGIGGIGRPALPGQGMGSFGMGQFGSGSITRGTTSEERYNRSLGQGRLSGMARTPSQGGPSQMPMHGLPPMAPSASRGGTNRSQRGARRLPQERPGMQLDPDVAPLAVSQNSWVKARPTDTDEKSPAFIERKVKSLLNKLTQEKFDSISNQILEYANRSREETDGMSLKLVIKLVFEKATDEAHWSAMYARLCRKLLDCLDPSVTEELEGKPVSGGTLFRKYLIGRCQMDFEAGWRAREDAATAAAAKSKEDKELLAQQEKDKAEGKEPTGEAVMLSDEYYAAQKAKRRGLGLVQLIGELYKLEMISNKVIRTCLIRLLGNATDPDEEDIESTVKLLTTIGEQFEAQSPENMNSVFARLHIVLEVEGLPSRIRFMVMRKAGWKSRNKQAGVMTIAEIHQQAAREQAEKSAQSRESISRGGSRAGHSRRDGPQPGEWQSVATTPRPVQRPADFSRVGQFGSSSGLPSAPTFGPTSVFSKGRKPGAAGTTPPLSRQPSSTNMFNILSGESEPATTERRTSTDAGDSQRPRLKLQPRTKPLPGQDQEGEGEGEGEDEEGSEEEEQPATPEPAGMSEDAAKTKIASDMKELWGEKDMGGSRNPEDIAEYFKALPEERQPLLAERLSEDVFRIAKIKDAEVVAKGYSAALEQGAAALDVLKRMPSLDDDAIDFPQAYKAIAILMRSISLPSDEVKRLLELVDVYGEPKITPTDKLNKAFAQLDDEAAKA</sequence>
<keyword evidence="4" id="KW-0396">Initiation factor</keyword>
<keyword evidence="6" id="KW-0694">RNA-binding</keyword>
<dbReference type="InterPro" id="IPR022745">
    <property type="entry name" value="eIF4G1_eIF4E-bd"/>
</dbReference>
<feature type="compositionally biased region" description="Polar residues" evidence="8">
    <location>
        <begin position="1"/>
        <end position="13"/>
    </location>
</feature>
<feature type="compositionally biased region" description="Basic and acidic residues" evidence="8">
    <location>
        <begin position="470"/>
        <end position="491"/>
    </location>
</feature>